<dbReference type="AlphaFoldDB" id="A0A080ZNT6"/>
<proteinExistence type="predicted"/>
<dbReference type="EMBL" id="ANJA01002720">
    <property type="protein sequence ID" value="ETO68297.1"/>
    <property type="molecule type" value="Genomic_DNA"/>
</dbReference>
<organism evidence="1 2">
    <name type="scientific">Phytophthora nicotianae P1976</name>
    <dbReference type="NCBI Taxonomy" id="1317066"/>
    <lineage>
        <taxon>Eukaryota</taxon>
        <taxon>Sar</taxon>
        <taxon>Stramenopiles</taxon>
        <taxon>Oomycota</taxon>
        <taxon>Peronosporomycetes</taxon>
        <taxon>Peronosporales</taxon>
        <taxon>Peronosporaceae</taxon>
        <taxon>Phytophthora</taxon>
    </lineage>
</organism>
<reference evidence="1 2" key="1">
    <citation type="submission" date="2013-11" db="EMBL/GenBank/DDBJ databases">
        <title>The Genome Sequence of Phytophthora parasitica P1976.</title>
        <authorList>
            <consortium name="The Broad Institute Genomics Platform"/>
            <person name="Russ C."/>
            <person name="Tyler B."/>
            <person name="Panabieres F."/>
            <person name="Shan W."/>
            <person name="Tripathy S."/>
            <person name="Grunwald N."/>
            <person name="Machado M."/>
            <person name="Johnson C.S."/>
            <person name="Walker B."/>
            <person name="Young S."/>
            <person name="Zeng Q."/>
            <person name="Gargeya S."/>
            <person name="Fitzgerald M."/>
            <person name="Haas B."/>
            <person name="Abouelleil A."/>
            <person name="Allen A.W."/>
            <person name="Alvarado L."/>
            <person name="Arachchi H.M."/>
            <person name="Berlin A.M."/>
            <person name="Chapman S.B."/>
            <person name="Gainer-Dewar J."/>
            <person name="Goldberg J."/>
            <person name="Griggs A."/>
            <person name="Gujja S."/>
            <person name="Hansen M."/>
            <person name="Howarth C."/>
            <person name="Imamovic A."/>
            <person name="Ireland A."/>
            <person name="Larimer J."/>
            <person name="McCowan C."/>
            <person name="Murphy C."/>
            <person name="Pearson M."/>
            <person name="Poon T.W."/>
            <person name="Priest M."/>
            <person name="Roberts A."/>
            <person name="Saif S."/>
            <person name="Shea T."/>
            <person name="Sisk P."/>
            <person name="Sykes S."/>
            <person name="Wortman J."/>
            <person name="Nusbaum C."/>
            <person name="Birren B."/>
        </authorList>
    </citation>
    <scope>NUCLEOTIDE SEQUENCE [LARGE SCALE GENOMIC DNA]</scope>
    <source>
        <strain evidence="1 2">P1976</strain>
    </source>
</reference>
<name>A0A080ZNT6_PHYNI</name>
<accession>A0A080ZNT6</accession>
<evidence type="ECO:0000313" key="1">
    <source>
        <dbReference type="EMBL" id="ETO68297.1"/>
    </source>
</evidence>
<sequence>MNPGLLSSLWNNKKIFWLVFGGSCKLLKTVWPNTMIATDKPKNWLATSIVLVAQATVRDLNPRQ</sequence>
<gene>
    <name evidence="1" type="ORF">F444_14852</name>
</gene>
<protein>
    <submittedName>
        <fullName evidence="1">Uncharacterized protein</fullName>
    </submittedName>
</protein>
<dbReference type="Proteomes" id="UP000028582">
    <property type="component" value="Unassembled WGS sequence"/>
</dbReference>
<evidence type="ECO:0000313" key="2">
    <source>
        <dbReference type="Proteomes" id="UP000028582"/>
    </source>
</evidence>
<comment type="caution">
    <text evidence="1">The sequence shown here is derived from an EMBL/GenBank/DDBJ whole genome shotgun (WGS) entry which is preliminary data.</text>
</comment>